<comment type="caution">
    <text evidence="1">The sequence shown here is derived from an EMBL/GenBank/DDBJ whole genome shotgun (WGS) entry which is preliminary data.</text>
</comment>
<dbReference type="Proteomes" id="UP001241377">
    <property type="component" value="Unassembled WGS sequence"/>
</dbReference>
<accession>A0ACC2VH34</accession>
<protein>
    <submittedName>
        <fullName evidence="1">Uncharacterized protein</fullName>
    </submittedName>
</protein>
<gene>
    <name evidence="1" type="ORF">QFC19_006372</name>
</gene>
<sequence>MFTFTTITHKTSDTSHPLVMLTNREGFRYLFGKIPEGTQRVLNEERIRLGKLRGIFLTGILLSWSQIGGLPGLFLTVSDATKKDIDLYSNSSGLLTYLVSTWRYFVFRKGVQMNIKDTTTAEFIADSTVLVKPIRTASSRQSEVPATPLGIVPSLKKLMSLMFPSDTSAVNDPDPASYKSDPSETEIHTHVKLPDPHALSLVQNQLAINYLIRFLPIRGKFDPVKAKALGIKPGIDFRKLTQGSTVYNESGEPVYPEQVIEPSKHFSKALILDIPDPSYLHTAINTNDWFEKNEEVGEETIGIVYHFLGDDIDIGLEAYRDLLQKFPSNCKHIVSHSKFDKDVLVFKSAAENLLKLKSLQSECYNLPYVADSNQSIPLEGIFRLHQQQQVVVKPDEITNNYRQDLNETWESIYDSVSTQGSFRLPEKSQLLSSEPIPFNSSNTSLRDKVQVYTLGTGSALPSIPRNVISTLVRIPYSLGDKVEFRTMILDGGENTLGTINRMFRHGDGSKLQQIFLELSLIHLSHLHADHHLGLVSIINEWFKHNKSTAKKLYLILPWQYNHFLSEWYRLEEYFSADVDINRLKYLSCEEFLRDRAPEYRQFSIQEFEEQFDRKDLKKLIAKEPLAPRSTALIEELYEELKLVKVSTVRAIHCYWSYSISLEFKLDPTETFKISYSGDTRPNPKFVDIGYSSDLLIHESSLDHELIEEALAKKHSTMIEAIEMSRLMNCGHVILTHFSTRYCGSANFVSDQASLENLSEQLRNYLLSTGATPNIFEYGLRSERPTKSFEDVVVCFAFDMMVVNLRSMAKQKDSIKEIMEIFQSDEPEADGENQPKGAKEAKKKEEKQELKRLQRLALSSQKKRRVNDEEV</sequence>
<reference evidence="1" key="1">
    <citation type="submission" date="2023-04" db="EMBL/GenBank/DDBJ databases">
        <title>Draft Genome sequencing of Naganishia species isolated from polar environments using Oxford Nanopore Technology.</title>
        <authorList>
            <person name="Leo P."/>
            <person name="Venkateswaran K."/>
        </authorList>
    </citation>
    <scope>NUCLEOTIDE SEQUENCE</scope>
    <source>
        <strain evidence="1">MNA-CCFEE 5261</strain>
    </source>
</reference>
<proteinExistence type="predicted"/>
<keyword evidence="2" id="KW-1185">Reference proteome</keyword>
<organism evidence="1 2">
    <name type="scientific">Naganishia cerealis</name>
    <dbReference type="NCBI Taxonomy" id="610337"/>
    <lineage>
        <taxon>Eukaryota</taxon>
        <taxon>Fungi</taxon>
        <taxon>Dikarya</taxon>
        <taxon>Basidiomycota</taxon>
        <taxon>Agaricomycotina</taxon>
        <taxon>Tremellomycetes</taxon>
        <taxon>Filobasidiales</taxon>
        <taxon>Filobasidiaceae</taxon>
        <taxon>Naganishia</taxon>
    </lineage>
</organism>
<evidence type="ECO:0000313" key="2">
    <source>
        <dbReference type="Proteomes" id="UP001241377"/>
    </source>
</evidence>
<dbReference type="EMBL" id="JASBWR010000077">
    <property type="protein sequence ID" value="KAJ9098373.1"/>
    <property type="molecule type" value="Genomic_DNA"/>
</dbReference>
<name>A0ACC2VH34_9TREE</name>
<evidence type="ECO:0000313" key="1">
    <source>
        <dbReference type="EMBL" id="KAJ9098373.1"/>
    </source>
</evidence>